<dbReference type="RefSeq" id="WP_069710036.1">
    <property type="nucleotide sequence ID" value="NZ_CP017077.1"/>
</dbReference>
<keyword evidence="2" id="KW-1185">Reference proteome</keyword>
<protein>
    <recommendedName>
        <fullName evidence="3">STAS domain-containing protein</fullName>
    </recommendedName>
</protein>
<dbReference type="AlphaFoldDB" id="A0A1D8AF37"/>
<geneLocation type="plasmid" evidence="1 2">
    <name>pSA2</name>
</geneLocation>
<dbReference type="KEGG" id="nre:BES08_28305"/>
<dbReference type="EMBL" id="CP017077">
    <property type="protein sequence ID" value="AOR80717.1"/>
    <property type="molecule type" value="Genomic_DNA"/>
</dbReference>
<gene>
    <name evidence="1" type="ORF">BES08_28305</name>
</gene>
<dbReference type="OrthoDB" id="7585928at2"/>
<keyword evidence="1" id="KW-0614">Plasmid</keyword>
<evidence type="ECO:0000313" key="2">
    <source>
        <dbReference type="Proteomes" id="UP000094626"/>
    </source>
</evidence>
<evidence type="ECO:0008006" key="3">
    <source>
        <dbReference type="Google" id="ProtNLM"/>
    </source>
</evidence>
<organism evidence="1 2">
    <name type="scientific">Novosphingobium resinovorum</name>
    <dbReference type="NCBI Taxonomy" id="158500"/>
    <lineage>
        <taxon>Bacteria</taxon>
        <taxon>Pseudomonadati</taxon>
        <taxon>Pseudomonadota</taxon>
        <taxon>Alphaproteobacteria</taxon>
        <taxon>Sphingomonadales</taxon>
        <taxon>Sphingomonadaceae</taxon>
        <taxon>Novosphingobium</taxon>
    </lineage>
</organism>
<name>A0A1D8AF37_9SPHN</name>
<reference evidence="2" key="1">
    <citation type="journal article" date="2017" name="J. Biotechnol.">
        <title>Complete genome sequence of Novosphingobium resinovorum SA1, a versatile xenobiotic-degrading bacterium capable of utilizing sulfanilic acid.</title>
        <authorList>
            <person name="Hegedus B."/>
            <person name="Kos P.B."/>
            <person name="Balint B."/>
            <person name="Maroti G."/>
            <person name="Gan H.M."/>
            <person name="Perei K."/>
            <person name="Rakhely G."/>
        </authorList>
    </citation>
    <scope>NUCLEOTIDE SEQUENCE [LARGE SCALE GENOMIC DNA]</scope>
    <source>
        <strain evidence="2">SA1</strain>
    </source>
</reference>
<accession>A0A1D8AF37</accession>
<evidence type="ECO:0000313" key="1">
    <source>
        <dbReference type="EMBL" id="AOR80717.1"/>
    </source>
</evidence>
<sequence length="87" mass="9467">MTVRKTDDTIRLEGRCGVEDAETLLAALQDAPEAVVDITAVHKLHMAVAQVLLALRPVIRGVPESAFLARNIFEPMISDSDRATKTP</sequence>
<proteinExistence type="predicted"/>
<dbReference type="Proteomes" id="UP000094626">
    <property type="component" value="Plasmid pSA2"/>
</dbReference>